<keyword evidence="3" id="KW-1185">Reference proteome</keyword>
<feature type="region of interest" description="Disordered" evidence="1">
    <location>
        <begin position="103"/>
        <end position="133"/>
    </location>
</feature>
<dbReference type="EMBL" id="AL939117">
    <property type="protein sequence ID" value="CAB42022.1"/>
    <property type="molecule type" value="Genomic_DNA"/>
</dbReference>
<gene>
    <name evidence="2" type="ordered locus">SCO3635</name>
    <name evidence="2" type="ORF">SCH10.13c</name>
</gene>
<dbReference type="PIR" id="T36525">
    <property type="entry name" value="T36525"/>
</dbReference>
<protein>
    <submittedName>
        <fullName evidence="2">Uncharacterized protein</fullName>
    </submittedName>
</protein>
<dbReference type="HOGENOM" id="CLU_1905510_0_0_11"/>
<proteinExistence type="predicted"/>
<evidence type="ECO:0000313" key="2">
    <source>
        <dbReference type="EMBL" id="CAB42022.1"/>
    </source>
</evidence>
<dbReference type="PaxDb" id="100226-SCO3635"/>
<dbReference type="EMBL" id="AL645882">
    <property type="protein sequence ID" value="CAB42022.1"/>
    <property type="molecule type" value="Genomic_DNA"/>
</dbReference>
<name>Q9X8Q2_STRCO</name>
<accession>Q9X8Q2</accession>
<dbReference type="Proteomes" id="UP000001973">
    <property type="component" value="Chromosome"/>
</dbReference>
<dbReference type="AlphaFoldDB" id="Q9X8Q2"/>
<feature type="compositionally biased region" description="Basic residues" evidence="1">
    <location>
        <begin position="18"/>
        <end position="33"/>
    </location>
</feature>
<reference evidence="2 3" key="1">
    <citation type="journal article" date="1996" name="Mol. Microbiol.">
        <title>A set of ordered cosmids and a detailed genetic and physical map for the 8 Mb Streptomyces coelicolor A3(2) chromosome.</title>
        <authorList>
            <person name="Redenbach M."/>
            <person name="Kieser H.M."/>
            <person name="Denapaite D."/>
            <person name="Eichner A."/>
            <person name="Cullum J."/>
            <person name="Kinashi H."/>
            <person name="Hopwood D.A."/>
        </authorList>
    </citation>
    <scope>NUCLEOTIDE SEQUENCE [LARGE SCALE GENOMIC DNA]</scope>
    <source>
        <strain evidence="3">ATCC BAA-471 / A3(2) / M145</strain>
    </source>
</reference>
<dbReference type="InParanoid" id="Q9X8Q2"/>
<reference evidence="2 3" key="2">
    <citation type="journal article" date="2002" name="Nature">
        <title>Complete genome sequence of the model actinomycete Streptomyces coelicolor A3(2).</title>
        <authorList>
            <person name="Bentley S.D."/>
            <person name="Chater K.F."/>
            <person name="Cerdeno-Tarraga A.M."/>
            <person name="Challis G.L."/>
            <person name="Thomson N.R."/>
            <person name="James K.D."/>
            <person name="Harris D.E."/>
            <person name="Quail M.A."/>
            <person name="Kieser H."/>
            <person name="Harper D."/>
            <person name="Bateman A."/>
            <person name="Brown S."/>
            <person name="Chandra G."/>
            <person name="Chen C.W."/>
            <person name="Collins M."/>
            <person name="Cronin A."/>
            <person name="Fraser A."/>
            <person name="Goble A."/>
            <person name="Hidalgo J."/>
            <person name="Hornsby T."/>
            <person name="Howarth S."/>
            <person name="Huang C.H."/>
            <person name="Kieser T."/>
            <person name="Larke L."/>
            <person name="Murphy L."/>
            <person name="Oliver K."/>
            <person name="O'Neil S."/>
            <person name="Rabbinowitsch E."/>
            <person name="Rajandream M.A."/>
            <person name="Rutherford K."/>
            <person name="Rutter S."/>
            <person name="Seeger K."/>
            <person name="Saunders D."/>
            <person name="Sharp S."/>
            <person name="Squares R."/>
            <person name="Squares S."/>
            <person name="Taylor K."/>
            <person name="Warren T."/>
            <person name="Wietzorrek A."/>
            <person name="Woodward J."/>
            <person name="Barrell B.G."/>
            <person name="Parkhill J."/>
            <person name="Hopwood D.A."/>
        </authorList>
    </citation>
    <scope>NUCLEOTIDE SEQUENCE [LARGE SCALE GENOMIC DNA]</scope>
    <source>
        <strain evidence="3">ATCC BAA-471 / A3(2) / M145</strain>
    </source>
</reference>
<evidence type="ECO:0000313" key="3">
    <source>
        <dbReference type="Proteomes" id="UP000001973"/>
    </source>
</evidence>
<feature type="compositionally biased region" description="Basic and acidic residues" evidence="1">
    <location>
        <begin position="103"/>
        <end position="117"/>
    </location>
</feature>
<organism evidence="2 3">
    <name type="scientific">Streptomyces coelicolor (strain ATCC BAA-471 / A3(2) / M145)</name>
    <dbReference type="NCBI Taxonomy" id="100226"/>
    <lineage>
        <taxon>Bacteria</taxon>
        <taxon>Bacillati</taxon>
        <taxon>Actinomycetota</taxon>
        <taxon>Actinomycetes</taxon>
        <taxon>Kitasatosporales</taxon>
        <taxon>Streptomycetaceae</taxon>
        <taxon>Streptomyces</taxon>
        <taxon>Streptomyces albidoflavus group</taxon>
    </lineage>
</organism>
<feature type="region of interest" description="Disordered" evidence="1">
    <location>
        <begin position="1"/>
        <end position="50"/>
    </location>
</feature>
<dbReference type="KEGG" id="sco:SCO3635"/>
<evidence type="ECO:0000256" key="1">
    <source>
        <dbReference type="SAM" id="MobiDB-lite"/>
    </source>
</evidence>
<sequence length="133" mass="14194">MPLRAVRGPPQPYGAHDARRRHQAPATRHRVSLHAHEDAVAPAPVSPRGRGHALRVGRLVQEGHAVAGESVHVVQVVPRPGGPDRAEVPLDRPRVVDDQHLRRGGERLEGVGDRPGAEDVGAGPGVVDLARVE</sequence>